<dbReference type="InterPro" id="IPR001360">
    <property type="entry name" value="Glyco_hydro_1"/>
</dbReference>
<gene>
    <name evidence="14" type="ORF">CONPUDRAFT_137839</name>
</gene>
<evidence type="ECO:0000256" key="3">
    <source>
        <dbReference type="ARBA" id="ARBA00012744"/>
    </source>
</evidence>
<dbReference type="EMBL" id="JH711580">
    <property type="protein sequence ID" value="EIW79472.1"/>
    <property type="molecule type" value="Genomic_DNA"/>
</dbReference>
<keyword evidence="4 12" id="KW-0378">Hydrolase</keyword>
<keyword evidence="5" id="KW-0136">Cellulose degradation</keyword>
<dbReference type="GO" id="GO:0080079">
    <property type="term" value="F:cellobiose glucosidase activity"/>
    <property type="evidence" value="ECO:0007669"/>
    <property type="project" value="UniProtKB-ARBA"/>
</dbReference>
<evidence type="ECO:0000256" key="11">
    <source>
        <dbReference type="RuleBase" id="RU003690"/>
    </source>
</evidence>
<evidence type="ECO:0000256" key="4">
    <source>
        <dbReference type="ARBA" id="ARBA00022801"/>
    </source>
</evidence>
<evidence type="ECO:0000256" key="7">
    <source>
        <dbReference type="ARBA" id="ARBA00023295"/>
    </source>
</evidence>
<organism evidence="14 15">
    <name type="scientific">Coniophora puteana (strain RWD-64-598)</name>
    <name type="common">Brown rot fungus</name>
    <dbReference type="NCBI Taxonomy" id="741705"/>
    <lineage>
        <taxon>Eukaryota</taxon>
        <taxon>Fungi</taxon>
        <taxon>Dikarya</taxon>
        <taxon>Basidiomycota</taxon>
        <taxon>Agaricomycotina</taxon>
        <taxon>Agaricomycetes</taxon>
        <taxon>Agaricomycetidae</taxon>
        <taxon>Boletales</taxon>
        <taxon>Coniophorineae</taxon>
        <taxon>Coniophoraceae</taxon>
        <taxon>Coniophora</taxon>
    </lineage>
</organism>
<evidence type="ECO:0000313" key="15">
    <source>
        <dbReference type="Proteomes" id="UP000053558"/>
    </source>
</evidence>
<dbReference type="FunFam" id="3.20.20.80:FF:000011">
    <property type="entry name" value="Cytosolic beta-glucosidase"/>
    <property type="match status" value="1"/>
</dbReference>
<feature type="compositionally biased region" description="Polar residues" evidence="13">
    <location>
        <begin position="479"/>
        <end position="500"/>
    </location>
</feature>
<comment type="function">
    <text evidence="9">Plays an important role in cellulose degradation. Shows hydrolytic activity against several glycosidic compounds.</text>
</comment>
<dbReference type="PRINTS" id="PR00131">
    <property type="entry name" value="GLHYDRLASE1"/>
</dbReference>
<dbReference type="EC" id="3.2.1.21" evidence="3"/>
<evidence type="ECO:0000256" key="10">
    <source>
        <dbReference type="PROSITE-ProRule" id="PRU10055"/>
    </source>
</evidence>
<evidence type="ECO:0000313" key="14">
    <source>
        <dbReference type="EMBL" id="EIW79472.1"/>
    </source>
</evidence>
<dbReference type="PROSITE" id="PS00653">
    <property type="entry name" value="GLYCOSYL_HYDROL_F1_2"/>
    <property type="match status" value="1"/>
</dbReference>
<dbReference type="GO" id="GO:0030245">
    <property type="term" value="P:cellulose catabolic process"/>
    <property type="evidence" value="ECO:0007669"/>
    <property type="project" value="UniProtKB-KW"/>
</dbReference>
<comment type="caution">
    <text evidence="14">The sequence shown here is derived from an EMBL/GenBank/DDBJ whole genome shotgun (WGS) entry which is preliminary data.</text>
</comment>
<dbReference type="AlphaFoldDB" id="A0A5M3MJT2"/>
<evidence type="ECO:0000256" key="13">
    <source>
        <dbReference type="SAM" id="MobiDB-lite"/>
    </source>
</evidence>
<comment type="similarity">
    <text evidence="2 11">Belongs to the glycosyl hydrolase 1 family.</text>
</comment>
<name>A0A5M3MJT2_CONPW</name>
<keyword evidence="15" id="KW-1185">Reference proteome</keyword>
<keyword evidence="6" id="KW-0119">Carbohydrate metabolism</keyword>
<dbReference type="Pfam" id="PF00232">
    <property type="entry name" value="Glyco_hydro_1"/>
    <property type="match status" value="1"/>
</dbReference>
<evidence type="ECO:0000256" key="5">
    <source>
        <dbReference type="ARBA" id="ARBA00023001"/>
    </source>
</evidence>
<dbReference type="InterPro" id="IPR033132">
    <property type="entry name" value="GH_1_N_CS"/>
</dbReference>
<evidence type="ECO:0000256" key="12">
    <source>
        <dbReference type="RuleBase" id="RU004468"/>
    </source>
</evidence>
<dbReference type="OrthoDB" id="65569at2759"/>
<sequence>MSGEVSRKLPKDFIWGFATASFQIEGSTNIDGRGKSIWDDFSKQPGKTLDGRDGDVATDSYRLWKEDIALLSQYGVRSYRFSIAWSRIIPLGGRDDPVNPKGIEWYSNVIDELLKNGITPFVTLYHWDLPQALDERYGGWLNKDEIVQDYARYARVCYEAFGDRVKHWLTMNEPWCISVLGYGRGVFAPGRSSDRTRSPEGDSSTEPWIVGHSVILAHATAVKAYREEFKAAQKGEIGITLNGDWAMPYDDQPQNIEAAQHALDVAIGWFADPIYLGHYPPYMREMLGDRMPDFTEREWAVVKGSSDFYGMNTYTTNLCRANGDDEFQGNVEYTFTRPDGTQLGTQAHCAWLQDYPQGFRELLNYLWKRYKLPIYVTENGFAVKDENTKPIEEALQDVDRVNYFKGTTDALYHAVLDDGVDVRAYFPWSFVDNFEWADGYITRFGVTYVDYETQKRYPKESAKFLVKWFKENVDEAPAASQTANGTSLSQKRKSTNSSQPSRVSSLRSSFGRFVSRLSRSGRAVSPSRA</sequence>
<feature type="active site" description="Nucleophile" evidence="10">
    <location>
        <position position="378"/>
    </location>
</feature>
<dbReference type="SUPFAM" id="SSF51445">
    <property type="entry name" value="(Trans)glycosidases"/>
    <property type="match status" value="1"/>
</dbReference>
<evidence type="ECO:0000256" key="8">
    <source>
        <dbReference type="ARBA" id="ARBA00023326"/>
    </source>
</evidence>
<dbReference type="PANTHER" id="PTHR10353:SF36">
    <property type="entry name" value="LP05116P"/>
    <property type="match status" value="1"/>
</dbReference>
<comment type="catalytic activity">
    <reaction evidence="1">
        <text>Hydrolysis of terminal, non-reducing beta-D-glucosyl residues with release of beta-D-glucose.</text>
        <dbReference type="EC" id="3.2.1.21"/>
    </reaction>
</comment>
<dbReference type="KEGG" id="cput:CONPUDRAFT_137839"/>
<proteinExistence type="inferred from homology"/>
<dbReference type="InterPro" id="IPR018120">
    <property type="entry name" value="Glyco_hydro_1_AS"/>
</dbReference>
<dbReference type="InterPro" id="IPR017853">
    <property type="entry name" value="GH"/>
</dbReference>
<evidence type="ECO:0000256" key="6">
    <source>
        <dbReference type="ARBA" id="ARBA00023277"/>
    </source>
</evidence>
<keyword evidence="8" id="KW-0624">Polysaccharide degradation</keyword>
<protein>
    <recommendedName>
        <fullName evidence="3">beta-glucosidase</fullName>
        <ecNumber evidence="3">3.2.1.21</ecNumber>
    </recommendedName>
</protein>
<keyword evidence="7 12" id="KW-0326">Glycosidase</keyword>
<evidence type="ECO:0000256" key="1">
    <source>
        <dbReference type="ARBA" id="ARBA00000448"/>
    </source>
</evidence>
<dbReference type="OMA" id="HGSNDFY"/>
<accession>A0A5M3MJT2</accession>
<feature type="region of interest" description="Disordered" evidence="13">
    <location>
        <begin position="479"/>
        <end position="508"/>
    </location>
</feature>
<dbReference type="Proteomes" id="UP000053558">
    <property type="component" value="Unassembled WGS sequence"/>
</dbReference>
<dbReference type="Gene3D" id="3.20.20.80">
    <property type="entry name" value="Glycosidases"/>
    <property type="match status" value="1"/>
</dbReference>
<dbReference type="PROSITE" id="PS00572">
    <property type="entry name" value="GLYCOSYL_HYDROL_F1_1"/>
    <property type="match status" value="1"/>
</dbReference>
<dbReference type="GeneID" id="19201088"/>
<reference evidence="15" key="1">
    <citation type="journal article" date="2012" name="Science">
        <title>The Paleozoic origin of enzymatic lignin decomposition reconstructed from 31 fungal genomes.</title>
        <authorList>
            <person name="Floudas D."/>
            <person name="Binder M."/>
            <person name="Riley R."/>
            <person name="Barry K."/>
            <person name="Blanchette R.A."/>
            <person name="Henrissat B."/>
            <person name="Martinez A.T."/>
            <person name="Otillar R."/>
            <person name="Spatafora J.W."/>
            <person name="Yadav J.S."/>
            <person name="Aerts A."/>
            <person name="Benoit I."/>
            <person name="Boyd A."/>
            <person name="Carlson A."/>
            <person name="Copeland A."/>
            <person name="Coutinho P.M."/>
            <person name="de Vries R.P."/>
            <person name="Ferreira P."/>
            <person name="Findley K."/>
            <person name="Foster B."/>
            <person name="Gaskell J."/>
            <person name="Glotzer D."/>
            <person name="Gorecki P."/>
            <person name="Heitman J."/>
            <person name="Hesse C."/>
            <person name="Hori C."/>
            <person name="Igarashi K."/>
            <person name="Jurgens J.A."/>
            <person name="Kallen N."/>
            <person name="Kersten P."/>
            <person name="Kohler A."/>
            <person name="Kuees U."/>
            <person name="Kumar T.K.A."/>
            <person name="Kuo A."/>
            <person name="LaButti K."/>
            <person name="Larrondo L.F."/>
            <person name="Lindquist E."/>
            <person name="Ling A."/>
            <person name="Lombard V."/>
            <person name="Lucas S."/>
            <person name="Lundell T."/>
            <person name="Martin R."/>
            <person name="McLaughlin D.J."/>
            <person name="Morgenstern I."/>
            <person name="Morin E."/>
            <person name="Murat C."/>
            <person name="Nagy L.G."/>
            <person name="Nolan M."/>
            <person name="Ohm R.A."/>
            <person name="Patyshakuliyeva A."/>
            <person name="Rokas A."/>
            <person name="Ruiz-Duenas F.J."/>
            <person name="Sabat G."/>
            <person name="Salamov A."/>
            <person name="Samejima M."/>
            <person name="Schmutz J."/>
            <person name="Slot J.C."/>
            <person name="St John F."/>
            <person name="Stenlid J."/>
            <person name="Sun H."/>
            <person name="Sun S."/>
            <person name="Syed K."/>
            <person name="Tsang A."/>
            <person name="Wiebenga A."/>
            <person name="Young D."/>
            <person name="Pisabarro A."/>
            <person name="Eastwood D.C."/>
            <person name="Martin F."/>
            <person name="Cullen D."/>
            <person name="Grigoriev I.V."/>
            <person name="Hibbett D.S."/>
        </authorList>
    </citation>
    <scope>NUCLEOTIDE SEQUENCE [LARGE SCALE GENOMIC DNA]</scope>
    <source>
        <strain evidence="15">RWD-64-598 SS2</strain>
    </source>
</reference>
<evidence type="ECO:0000256" key="9">
    <source>
        <dbReference type="ARBA" id="ARBA00056775"/>
    </source>
</evidence>
<evidence type="ECO:0000256" key="2">
    <source>
        <dbReference type="ARBA" id="ARBA00010838"/>
    </source>
</evidence>
<dbReference type="RefSeq" id="XP_007769881.1">
    <property type="nucleotide sequence ID" value="XM_007771691.1"/>
</dbReference>
<dbReference type="PANTHER" id="PTHR10353">
    <property type="entry name" value="GLYCOSYL HYDROLASE"/>
    <property type="match status" value="1"/>
</dbReference>